<keyword evidence="1" id="KW-1133">Transmembrane helix</keyword>
<dbReference type="AlphaFoldDB" id="A0A562QL47"/>
<accession>A0A562QL47</accession>
<evidence type="ECO:0000256" key="1">
    <source>
        <dbReference type="SAM" id="Phobius"/>
    </source>
</evidence>
<dbReference type="OrthoDB" id="6819942at2"/>
<proteinExistence type="predicted"/>
<comment type="caution">
    <text evidence="2">The sequence shown here is derived from an EMBL/GenBank/DDBJ whole genome shotgun (WGS) entry which is preliminary data.</text>
</comment>
<keyword evidence="1" id="KW-0812">Transmembrane</keyword>
<dbReference type="EMBL" id="VLKY01000002">
    <property type="protein sequence ID" value="TWI57439.1"/>
    <property type="molecule type" value="Genomic_DNA"/>
</dbReference>
<dbReference type="Proteomes" id="UP000316905">
    <property type="component" value="Unassembled WGS sequence"/>
</dbReference>
<gene>
    <name evidence="2" type="ORF">IQ22_00655</name>
</gene>
<evidence type="ECO:0000313" key="2">
    <source>
        <dbReference type="EMBL" id="TWI57439.1"/>
    </source>
</evidence>
<dbReference type="RefSeq" id="WP_145137958.1">
    <property type="nucleotide sequence ID" value="NZ_VLKY01000002.1"/>
</dbReference>
<evidence type="ECO:0000313" key="3">
    <source>
        <dbReference type="Proteomes" id="UP000316905"/>
    </source>
</evidence>
<reference evidence="2 3" key="1">
    <citation type="journal article" date="2015" name="Stand. Genomic Sci.">
        <title>Genomic Encyclopedia of Bacterial and Archaeal Type Strains, Phase III: the genomes of soil and plant-associated and newly described type strains.</title>
        <authorList>
            <person name="Whitman W.B."/>
            <person name="Woyke T."/>
            <person name="Klenk H.P."/>
            <person name="Zhou Y."/>
            <person name="Lilburn T.G."/>
            <person name="Beck B.J."/>
            <person name="De Vos P."/>
            <person name="Vandamme P."/>
            <person name="Eisen J.A."/>
            <person name="Garrity G."/>
            <person name="Hugenholtz P."/>
            <person name="Kyrpides N.C."/>
        </authorList>
    </citation>
    <scope>NUCLEOTIDE SEQUENCE [LARGE SCALE GENOMIC DNA]</scope>
    <source>
        <strain evidence="2 3">CGMCC 1.6858</strain>
    </source>
</reference>
<feature type="transmembrane region" description="Helical" evidence="1">
    <location>
        <begin position="27"/>
        <end position="49"/>
    </location>
</feature>
<protein>
    <submittedName>
        <fullName evidence="2">Uncharacterized protein</fullName>
    </submittedName>
</protein>
<sequence>MSLPAEHANDASSKEESATKTGISPRYMVALFGGMTGALAVFCLGLLGLSTTDNLPPPAFSNSLCVDEKLSFLRERPVTSPNLLVVGSSVAWRHFDGAAIVNHDPSARPLNGAFCGLHANQSAYVANWLLDREPTIKQVLMIVDPQDFAGCWKIPNEVFNRDDADQYVYGQASRWGYYMRYFSPGSLVRNSLSVKDQRANRIEFDPLVFDRFGDGPLMTENSRGLLYGRPEPLDQTCFDALTALSERLHQEGRSLTVVSTPLHPDWKAQQDPTGTFLADFDRRLVSALASTNAQYWNGDKEWTATPTAFIDAIHLRWSAAQDFSAALAKQLYLAKASNDDRHEERLASTTP</sequence>
<name>A0A562QL47_9PSED</name>
<keyword evidence="3" id="KW-1185">Reference proteome</keyword>
<organism evidence="2 3">
    <name type="scientific">Pseudomonas duriflava</name>
    <dbReference type="NCBI Taxonomy" id="459528"/>
    <lineage>
        <taxon>Bacteria</taxon>
        <taxon>Pseudomonadati</taxon>
        <taxon>Pseudomonadota</taxon>
        <taxon>Gammaproteobacteria</taxon>
        <taxon>Pseudomonadales</taxon>
        <taxon>Pseudomonadaceae</taxon>
        <taxon>Pseudomonas</taxon>
    </lineage>
</organism>
<keyword evidence="1" id="KW-0472">Membrane</keyword>